<evidence type="ECO:0000313" key="3">
    <source>
        <dbReference type="Proteomes" id="UP000053424"/>
    </source>
</evidence>
<keyword evidence="3" id="KW-1185">Reference proteome</keyword>
<feature type="transmembrane region" description="Helical" evidence="1">
    <location>
        <begin position="12"/>
        <end position="28"/>
    </location>
</feature>
<reference evidence="2 3" key="1">
    <citation type="submission" date="2014-04" db="EMBL/GenBank/DDBJ databases">
        <authorList>
            <consortium name="DOE Joint Genome Institute"/>
            <person name="Kuo A."/>
            <person name="Gay G."/>
            <person name="Dore J."/>
            <person name="Kohler A."/>
            <person name="Nagy L.G."/>
            <person name="Floudas D."/>
            <person name="Copeland A."/>
            <person name="Barry K.W."/>
            <person name="Cichocki N."/>
            <person name="Veneault-Fourrey C."/>
            <person name="LaButti K."/>
            <person name="Lindquist E.A."/>
            <person name="Lipzen A."/>
            <person name="Lundell T."/>
            <person name="Morin E."/>
            <person name="Murat C."/>
            <person name="Sun H."/>
            <person name="Tunlid A."/>
            <person name="Henrissat B."/>
            <person name="Grigoriev I.V."/>
            <person name="Hibbett D.S."/>
            <person name="Martin F."/>
            <person name="Nordberg H.P."/>
            <person name="Cantor M.N."/>
            <person name="Hua S.X."/>
        </authorList>
    </citation>
    <scope>NUCLEOTIDE SEQUENCE [LARGE SCALE GENOMIC DNA]</scope>
    <source>
        <strain evidence="3">h7</strain>
    </source>
</reference>
<organism evidence="2 3">
    <name type="scientific">Hebeloma cylindrosporum</name>
    <dbReference type="NCBI Taxonomy" id="76867"/>
    <lineage>
        <taxon>Eukaryota</taxon>
        <taxon>Fungi</taxon>
        <taxon>Dikarya</taxon>
        <taxon>Basidiomycota</taxon>
        <taxon>Agaricomycotina</taxon>
        <taxon>Agaricomycetes</taxon>
        <taxon>Agaricomycetidae</taxon>
        <taxon>Agaricales</taxon>
        <taxon>Agaricineae</taxon>
        <taxon>Hymenogastraceae</taxon>
        <taxon>Hebeloma</taxon>
    </lineage>
</organism>
<keyword evidence="1" id="KW-1133">Transmembrane helix</keyword>
<keyword evidence="1" id="KW-0812">Transmembrane</keyword>
<dbReference type="Proteomes" id="UP000053424">
    <property type="component" value="Unassembled WGS sequence"/>
</dbReference>
<dbReference type="AlphaFoldDB" id="A0A0C2Z1K0"/>
<sequence length="173" mass="19489">MNIAILGRFPFFLRSCICLWVFTTLYLMQLDSLGTRLFQLVDVVRDLFSDGTVTALSSIDLRRSLIITRHYEPIGITSVFIVTAARFISMSLSSLPPECASSTSSSVTRGVSSIVDISILTETYDHVIQPSDAAVKPRFRAHPRSWTRTTYHHIILNLVRLPQCSSKRLYAAY</sequence>
<name>A0A0C2Z1K0_HEBCY</name>
<gene>
    <name evidence="2" type="ORF">M413DRAFT_268818</name>
</gene>
<dbReference type="HOGENOM" id="CLU_1547778_0_0_1"/>
<evidence type="ECO:0000313" key="2">
    <source>
        <dbReference type="EMBL" id="KIM47062.1"/>
    </source>
</evidence>
<keyword evidence="1" id="KW-0472">Membrane</keyword>
<evidence type="ECO:0000256" key="1">
    <source>
        <dbReference type="SAM" id="Phobius"/>
    </source>
</evidence>
<accession>A0A0C2Z1K0</accession>
<protein>
    <submittedName>
        <fullName evidence="2">Uncharacterized protein</fullName>
    </submittedName>
</protein>
<proteinExistence type="predicted"/>
<reference evidence="3" key="2">
    <citation type="submission" date="2015-01" db="EMBL/GenBank/DDBJ databases">
        <title>Evolutionary Origins and Diversification of the Mycorrhizal Mutualists.</title>
        <authorList>
            <consortium name="DOE Joint Genome Institute"/>
            <consortium name="Mycorrhizal Genomics Consortium"/>
            <person name="Kohler A."/>
            <person name="Kuo A."/>
            <person name="Nagy L.G."/>
            <person name="Floudas D."/>
            <person name="Copeland A."/>
            <person name="Barry K.W."/>
            <person name="Cichocki N."/>
            <person name="Veneault-Fourrey C."/>
            <person name="LaButti K."/>
            <person name="Lindquist E.A."/>
            <person name="Lipzen A."/>
            <person name="Lundell T."/>
            <person name="Morin E."/>
            <person name="Murat C."/>
            <person name="Riley R."/>
            <person name="Ohm R."/>
            <person name="Sun H."/>
            <person name="Tunlid A."/>
            <person name="Henrissat B."/>
            <person name="Grigoriev I.V."/>
            <person name="Hibbett D.S."/>
            <person name="Martin F."/>
        </authorList>
    </citation>
    <scope>NUCLEOTIDE SEQUENCE [LARGE SCALE GENOMIC DNA]</scope>
    <source>
        <strain evidence="3">h7</strain>
    </source>
</reference>
<dbReference type="EMBL" id="KN831770">
    <property type="protein sequence ID" value="KIM47062.1"/>
    <property type="molecule type" value="Genomic_DNA"/>
</dbReference>